<protein>
    <submittedName>
        <fullName evidence="4">Gas vesicle protein</fullName>
    </submittedName>
</protein>
<comment type="subcellular location">
    <subcellularLocation>
        <location evidence="2">Gas vesicle</location>
    </subcellularLocation>
</comment>
<evidence type="ECO:0000256" key="3">
    <source>
        <dbReference type="ARBA" id="ARBA00035643"/>
    </source>
</evidence>
<dbReference type="Pfam" id="PF06386">
    <property type="entry name" value="GvpL_GvpF"/>
    <property type="match status" value="1"/>
</dbReference>
<evidence type="ECO:0000313" key="5">
    <source>
        <dbReference type="Proteomes" id="UP000600080"/>
    </source>
</evidence>
<proteinExistence type="inferred from homology"/>
<comment type="caution">
    <text evidence="4">The sequence shown here is derived from an EMBL/GenBank/DDBJ whole genome shotgun (WGS) entry which is preliminary data.</text>
</comment>
<evidence type="ECO:0000256" key="1">
    <source>
        <dbReference type="ARBA" id="ARBA00022987"/>
    </source>
</evidence>
<dbReference type="InterPro" id="IPR009430">
    <property type="entry name" value="GvpL/GvpF"/>
</dbReference>
<evidence type="ECO:0000256" key="2">
    <source>
        <dbReference type="ARBA" id="ARBA00035108"/>
    </source>
</evidence>
<keyword evidence="5" id="KW-1185">Reference proteome</keyword>
<accession>A0ABQ2J1S7</accession>
<dbReference type="RefSeq" id="WP_189095898.1">
    <property type="nucleotide sequence ID" value="NZ_BMND01000002.1"/>
</dbReference>
<dbReference type="Proteomes" id="UP000600080">
    <property type="component" value="Unassembled WGS sequence"/>
</dbReference>
<comment type="similarity">
    <text evidence="3">Belongs to the gas vesicle GvpF/GvpL family.</text>
</comment>
<keyword evidence="1" id="KW-0304">Gas vesicle</keyword>
<organism evidence="4 5">
    <name type="scientific">Streptomyces kronopolitis</name>
    <dbReference type="NCBI Taxonomy" id="1612435"/>
    <lineage>
        <taxon>Bacteria</taxon>
        <taxon>Bacillati</taxon>
        <taxon>Actinomycetota</taxon>
        <taxon>Actinomycetes</taxon>
        <taxon>Kitasatosporales</taxon>
        <taxon>Streptomycetaceae</taxon>
        <taxon>Streptomyces</taxon>
    </lineage>
</organism>
<evidence type="ECO:0000313" key="4">
    <source>
        <dbReference type="EMBL" id="GGN34015.1"/>
    </source>
</evidence>
<sequence length="237" mass="26322">MPTYVYAITDAGHPLRLDGITGVGDPAAELRTVRTKQLSAVVSDAPADLRAKRRDLLAHQNVQERLLADGPALPMRFGLVGPDDAQVASVLEEQRDAYAERLKEIDGCLEYNLKVARDEDDLLREVMAESADIRRLNERTRDNPAAHDDRLALGELVSQQVQARQDRMGTELVDRLTPAAERTALAEPTKTHFLNVSFLVKREKAGAFSEAVHQEAEQRGEAYTFHLNGPLPPYSFV</sequence>
<dbReference type="PANTHER" id="PTHR36852:SF1">
    <property type="entry name" value="PROTEIN GVPL 2"/>
    <property type="match status" value="1"/>
</dbReference>
<gene>
    <name evidence="4" type="ORF">GCM10012285_05760</name>
</gene>
<dbReference type="PANTHER" id="PTHR36852">
    <property type="entry name" value="PROTEIN GVPL 2"/>
    <property type="match status" value="1"/>
</dbReference>
<reference evidence="5" key="1">
    <citation type="journal article" date="2019" name="Int. J. Syst. Evol. Microbiol.">
        <title>The Global Catalogue of Microorganisms (GCM) 10K type strain sequencing project: providing services to taxonomists for standard genome sequencing and annotation.</title>
        <authorList>
            <consortium name="The Broad Institute Genomics Platform"/>
            <consortium name="The Broad Institute Genome Sequencing Center for Infectious Disease"/>
            <person name="Wu L."/>
            <person name="Ma J."/>
        </authorList>
    </citation>
    <scope>NUCLEOTIDE SEQUENCE [LARGE SCALE GENOMIC DNA]</scope>
    <source>
        <strain evidence="5">CGMCC 4.7323</strain>
    </source>
</reference>
<dbReference type="EMBL" id="BMND01000002">
    <property type="protein sequence ID" value="GGN34015.1"/>
    <property type="molecule type" value="Genomic_DNA"/>
</dbReference>
<name>A0ABQ2J1S7_9ACTN</name>
<dbReference type="GeneID" id="301546469"/>